<dbReference type="EMBL" id="UINC01136575">
    <property type="protein sequence ID" value="SVD21431.1"/>
    <property type="molecule type" value="Genomic_DNA"/>
</dbReference>
<evidence type="ECO:0000313" key="1">
    <source>
        <dbReference type="EMBL" id="SVD21431.1"/>
    </source>
</evidence>
<organism evidence="1">
    <name type="scientific">marine metagenome</name>
    <dbReference type="NCBI Taxonomy" id="408172"/>
    <lineage>
        <taxon>unclassified sequences</taxon>
        <taxon>metagenomes</taxon>
        <taxon>ecological metagenomes</taxon>
    </lineage>
</organism>
<dbReference type="AlphaFoldDB" id="A0A382TJ32"/>
<protein>
    <submittedName>
        <fullName evidence="1">Uncharacterized protein</fullName>
    </submittedName>
</protein>
<sequence length="301" mass="33105">MMAYNHLEIKNVDGIAGTLDIYITNQPSCSVCSNEDMKWIDENGNTQADCGAACEGVVVDENPDACLDTKVCSDLDGNPLEYGLYGNENDCIYQAECLDLDNIPVGGNAPGSSDYTNKNFCETAGECQDSTGVVLENSVLYANEDNCVNAAECNDENGEIQDIETKEECEYNDFTWIDYNYIWIDYNYTWEELDYQWGPASDLWGTTWDSDTTIVNSALCDTTDVWYDGTLKGFQFYLKGVTLNNVFGGISESVFDYITLNPSADCDGDGEADDGCNMIVGTSFTDSYLTGNTDQLLISAS</sequence>
<proteinExistence type="predicted"/>
<accession>A0A382TJ32</accession>
<reference evidence="1" key="1">
    <citation type="submission" date="2018-05" db="EMBL/GenBank/DDBJ databases">
        <authorList>
            <person name="Lanie J.A."/>
            <person name="Ng W.-L."/>
            <person name="Kazmierczak K.M."/>
            <person name="Andrzejewski T.M."/>
            <person name="Davidsen T.M."/>
            <person name="Wayne K.J."/>
            <person name="Tettelin H."/>
            <person name="Glass J.I."/>
            <person name="Rusch D."/>
            <person name="Podicherti R."/>
            <person name="Tsui H.-C.T."/>
            <person name="Winkler M.E."/>
        </authorList>
    </citation>
    <scope>NUCLEOTIDE SEQUENCE</scope>
</reference>
<gene>
    <name evidence="1" type="ORF">METZ01_LOCUS374285</name>
</gene>
<feature type="non-terminal residue" evidence="1">
    <location>
        <position position="301"/>
    </location>
</feature>
<name>A0A382TJ32_9ZZZZ</name>